<dbReference type="AlphaFoldDB" id="A0A6J4UBV1"/>
<accession>A0A6J4UBV1</accession>
<organism evidence="2">
    <name type="scientific">uncultured Thermomicrobiales bacterium</name>
    <dbReference type="NCBI Taxonomy" id="1645740"/>
    <lineage>
        <taxon>Bacteria</taxon>
        <taxon>Pseudomonadati</taxon>
        <taxon>Thermomicrobiota</taxon>
        <taxon>Thermomicrobia</taxon>
        <taxon>Thermomicrobiales</taxon>
        <taxon>environmental samples</taxon>
    </lineage>
</organism>
<reference evidence="2" key="1">
    <citation type="submission" date="2020-02" db="EMBL/GenBank/DDBJ databases">
        <authorList>
            <person name="Meier V. D."/>
        </authorList>
    </citation>
    <scope>NUCLEOTIDE SEQUENCE</scope>
    <source>
        <strain evidence="2">AVDCRST_MAG59</strain>
    </source>
</reference>
<sequence>MRRTQHPVLLAAGGFALVAALGIGPAAAQESTPAAGGGPAAGSFPAAIYEGTCGDLAAEPTYDLADVAYGPLMPDSLSGGLDDATPMAGQLAAQDDVAPVAIGATSLDLNLTELFVRDHQYAVGVSDPESAALIACGNIGGALFQDAGQTRTTLDEARLVSGLREANGSGYGGVALIESPTGGARESTSTTVTVFLIPPPNGA</sequence>
<protein>
    <submittedName>
        <fullName evidence="2">Uncharacterized protein</fullName>
    </submittedName>
</protein>
<evidence type="ECO:0000256" key="1">
    <source>
        <dbReference type="SAM" id="SignalP"/>
    </source>
</evidence>
<name>A0A6J4UBV1_9BACT</name>
<evidence type="ECO:0000313" key="2">
    <source>
        <dbReference type="EMBL" id="CAA9546521.1"/>
    </source>
</evidence>
<feature type="signal peptide" evidence="1">
    <location>
        <begin position="1"/>
        <end position="28"/>
    </location>
</feature>
<feature type="chain" id="PRO_5026959217" evidence="1">
    <location>
        <begin position="29"/>
        <end position="203"/>
    </location>
</feature>
<dbReference type="EMBL" id="CADCWF010000083">
    <property type="protein sequence ID" value="CAA9546521.1"/>
    <property type="molecule type" value="Genomic_DNA"/>
</dbReference>
<gene>
    <name evidence="2" type="ORF">AVDCRST_MAG59-1346</name>
</gene>
<proteinExistence type="predicted"/>
<keyword evidence="1" id="KW-0732">Signal</keyword>